<name>H1L1I2_9EURY</name>
<dbReference type="Proteomes" id="UP000003706">
    <property type="component" value="Unassembled WGS sequence"/>
</dbReference>
<evidence type="ECO:0008006" key="3">
    <source>
        <dbReference type="Google" id="ProtNLM"/>
    </source>
</evidence>
<keyword evidence="2" id="KW-1185">Reference proteome</keyword>
<evidence type="ECO:0000313" key="1">
    <source>
        <dbReference type="EMBL" id="EHP83689.1"/>
    </source>
</evidence>
<protein>
    <recommendedName>
        <fullName evidence="3">ISXO2-like transposase domain-containing protein</fullName>
    </recommendedName>
</protein>
<feature type="non-terminal residue" evidence="1">
    <location>
        <position position="1"/>
    </location>
</feature>
<gene>
    <name evidence="1" type="ORF">MetfoDRAFT_1906</name>
</gene>
<dbReference type="AlphaFoldDB" id="H1L1I2"/>
<reference evidence="1 2" key="1">
    <citation type="submission" date="2011-09" db="EMBL/GenBank/DDBJ databases">
        <title>The draft genome of Methanotorris formicicus Mc-S-70.</title>
        <authorList>
            <consortium name="US DOE Joint Genome Institute (JGI-PGF)"/>
            <person name="Lucas S."/>
            <person name="Han J."/>
            <person name="Lapidus A."/>
            <person name="Cheng J.-F."/>
            <person name="Goodwin L."/>
            <person name="Pitluck S."/>
            <person name="Peters L."/>
            <person name="Land M.L."/>
            <person name="Hauser L."/>
            <person name="Sieprawska-Lupa M."/>
            <person name="Takai K."/>
            <person name="Miyazaki J."/>
            <person name="Whitman W."/>
            <person name="Woyke T.J."/>
        </authorList>
    </citation>
    <scope>NUCLEOTIDE SEQUENCE [LARGE SCALE GENOMIC DNA]</scope>
    <source>
        <strain evidence="1 2">Mc-S-70</strain>
    </source>
</reference>
<evidence type="ECO:0000313" key="2">
    <source>
        <dbReference type="Proteomes" id="UP000003706"/>
    </source>
</evidence>
<organism evidence="1 2">
    <name type="scientific">Methanotorris formicicus Mc-S-70</name>
    <dbReference type="NCBI Taxonomy" id="647171"/>
    <lineage>
        <taxon>Archaea</taxon>
        <taxon>Methanobacteriati</taxon>
        <taxon>Methanobacteriota</taxon>
        <taxon>Methanomada group</taxon>
        <taxon>Methanococci</taxon>
        <taxon>Methanococcales</taxon>
        <taxon>Methanocaldococcaceae</taxon>
        <taxon>Methanotorris</taxon>
    </lineage>
</organism>
<dbReference type="EMBL" id="AGJL01000080">
    <property type="protein sequence ID" value="EHP83689.1"/>
    <property type="molecule type" value="Genomic_DNA"/>
</dbReference>
<comment type="caution">
    <text evidence="1">The sequence shown here is derived from an EMBL/GenBank/DDBJ whole genome shotgun (WGS) entry which is preliminary data.</text>
</comment>
<sequence length="43" mass="4802">EVNSDDLIVNTDEYAIYDGLNSHPKVSNHLTVNHASREYSNGI</sequence>
<proteinExistence type="predicted"/>
<accession>H1L1I2</accession>